<gene>
    <name evidence="1" type="ORF">F8388_008545</name>
</gene>
<name>A0A7J6EHX7_CANSA</name>
<organism evidence="1 2">
    <name type="scientific">Cannabis sativa</name>
    <name type="common">Hemp</name>
    <name type="synonym">Marijuana</name>
    <dbReference type="NCBI Taxonomy" id="3483"/>
    <lineage>
        <taxon>Eukaryota</taxon>
        <taxon>Viridiplantae</taxon>
        <taxon>Streptophyta</taxon>
        <taxon>Embryophyta</taxon>
        <taxon>Tracheophyta</taxon>
        <taxon>Spermatophyta</taxon>
        <taxon>Magnoliopsida</taxon>
        <taxon>eudicotyledons</taxon>
        <taxon>Gunneridae</taxon>
        <taxon>Pentapetalae</taxon>
        <taxon>rosids</taxon>
        <taxon>fabids</taxon>
        <taxon>Rosales</taxon>
        <taxon>Cannabaceae</taxon>
        <taxon>Cannabis</taxon>
    </lineage>
</organism>
<evidence type="ECO:0000313" key="2">
    <source>
        <dbReference type="Proteomes" id="UP000525078"/>
    </source>
</evidence>
<dbReference type="EMBL" id="JAATIP010000229">
    <property type="protein sequence ID" value="KAF4358037.1"/>
    <property type="molecule type" value="Genomic_DNA"/>
</dbReference>
<dbReference type="Proteomes" id="UP000525078">
    <property type="component" value="Unassembled WGS sequence"/>
</dbReference>
<reference evidence="1 2" key="1">
    <citation type="journal article" date="2020" name="bioRxiv">
        <title>Sequence and annotation of 42 cannabis genomes reveals extensive copy number variation in cannabinoid synthesis and pathogen resistance genes.</title>
        <authorList>
            <person name="Mckernan K.J."/>
            <person name="Helbert Y."/>
            <person name="Kane L.T."/>
            <person name="Ebling H."/>
            <person name="Zhang L."/>
            <person name="Liu B."/>
            <person name="Eaton Z."/>
            <person name="Mclaughlin S."/>
            <person name="Kingan S."/>
            <person name="Baybayan P."/>
            <person name="Concepcion G."/>
            <person name="Jordan M."/>
            <person name="Riva A."/>
            <person name="Barbazuk W."/>
            <person name="Harkins T."/>
        </authorList>
    </citation>
    <scope>NUCLEOTIDE SEQUENCE [LARGE SCALE GENOMIC DNA]</scope>
    <source>
        <strain evidence="2">cv. Jamaican Lion 4</strain>
        <tissue evidence="1">Leaf</tissue>
    </source>
</reference>
<comment type="caution">
    <text evidence="1">The sequence shown here is derived from an EMBL/GenBank/DDBJ whole genome shotgun (WGS) entry which is preliminary data.</text>
</comment>
<proteinExistence type="predicted"/>
<protein>
    <submittedName>
        <fullName evidence="1">Uncharacterized protein</fullName>
    </submittedName>
</protein>
<dbReference type="AlphaFoldDB" id="A0A7J6EHX7"/>
<evidence type="ECO:0000313" key="1">
    <source>
        <dbReference type="EMBL" id="KAF4358037.1"/>
    </source>
</evidence>
<accession>A0A7J6EHX7</accession>
<sequence>MIIIAHQSGFDSSQEAITEYSVLKPMINGCSWLQMHQLTSVSNSNIEYKKNHSIFGFGRNEFSTMFI</sequence>